<evidence type="ECO:0000313" key="2">
    <source>
        <dbReference type="EMBL" id="CEA03630.1"/>
    </source>
</evidence>
<sequence>MRAAMPFLTFEGRAFEALEYYKEVFHHFDIIQLVNYTGSNKIQQAVIRIGDMHLMLRDSDVPSEFTFTPSMSVYIECTDINEIEMLYRKLKKNGAIHIPLDDYNMSKRYAWIQDQFGVSWQLNLL</sequence>
<dbReference type="OrthoDB" id="9806473at2"/>
<reference evidence="2 3" key="1">
    <citation type="submission" date="2014-07" db="EMBL/GenBank/DDBJ databases">
        <authorList>
            <person name="Urmite Genomes Urmite Genomes"/>
        </authorList>
    </citation>
    <scope>NUCLEOTIDE SEQUENCE [LARGE SCALE GENOMIC DNA]</scope>
    <source>
        <strain evidence="2 3">13MG44_air</strain>
    </source>
</reference>
<dbReference type="InterPro" id="IPR028973">
    <property type="entry name" value="PhnB-like"/>
</dbReference>
<dbReference type="Gene3D" id="3.30.720.110">
    <property type="match status" value="1"/>
</dbReference>
<dbReference type="PANTHER" id="PTHR33990:SF4">
    <property type="entry name" value="PHNB-LIKE DOMAIN-CONTAINING PROTEIN"/>
    <property type="match status" value="1"/>
</dbReference>
<evidence type="ECO:0000259" key="1">
    <source>
        <dbReference type="Pfam" id="PF06983"/>
    </source>
</evidence>
<dbReference type="InterPro" id="IPR009725">
    <property type="entry name" value="3_dmu_93_MTrfase"/>
</dbReference>
<dbReference type="EMBL" id="CCSE01000001">
    <property type="protein sequence ID" value="CEA03630.1"/>
    <property type="molecule type" value="Genomic_DNA"/>
</dbReference>
<dbReference type="eggNOG" id="COG3865">
    <property type="taxonomic scope" value="Bacteria"/>
</dbReference>
<dbReference type="InterPro" id="IPR029068">
    <property type="entry name" value="Glyas_Bleomycin-R_OHBP_Dase"/>
</dbReference>
<organism evidence="2 3">
    <name type="scientific">Jeotgalicoccus saudimassiliensis</name>
    <dbReference type="NCBI Taxonomy" id="1461582"/>
    <lineage>
        <taxon>Bacteria</taxon>
        <taxon>Bacillati</taxon>
        <taxon>Bacillota</taxon>
        <taxon>Bacilli</taxon>
        <taxon>Bacillales</taxon>
        <taxon>Staphylococcaceae</taxon>
        <taxon>Jeotgalicoccus</taxon>
    </lineage>
</organism>
<dbReference type="HOGENOM" id="CLU_046006_17_4_9"/>
<dbReference type="PANTHER" id="PTHR33990">
    <property type="entry name" value="PROTEIN YJDN-RELATED"/>
    <property type="match status" value="1"/>
</dbReference>
<dbReference type="AlphaFoldDB" id="A0A078MBI4"/>
<dbReference type="Pfam" id="PF06983">
    <property type="entry name" value="3-dmu-9_3-mt"/>
    <property type="match status" value="1"/>
</dbReference>
<dbReference type="STRING" id="1461582.BN1048_02155"/>
<keyword evidence="3" id="KW-1185">Reference proteome</keyword>
<dbReference type="PIRSF" id="PIRSF021700">
    <property type="entry name" value="3_dmu_93_MTrfase"/>
    <property type="match status" value="1"/>
</dbReference>
<dbReference type="SUPFAM" id="SSF54593">
    <property type="entry name" value="Glyoxalase/Bleomycin resistance protein/Dihydroxybiphenyl dioxygenase"/>
    <property type="match status" value="1"/>
</dbReference>
<accession>A0A078MBI4</accession>
<proteinExistence type="predicted"/>
<dbReference type="RefSeq" id="WP_035811095.1">
    <property type="nucleotide sequence ID" value="NZ_CCSE01000001.1"/>
</dbReference>
<dbReference type="Proteomes" id="UP000044136">
    <property type="component" value="Unassembled WGS sequence"/>
</dbReference>
<dbReference type="Gene3D" id="3.30.720.100">
    <property type="match status" value="1"/>
</dbReference>
<protein>
    <recommendedName>
        <fullName evidence="1">PhnB-like domain-containing protein</fullName>
    </recommendedName>
</protein>
<feature type="domain" description="PhnB-like" evidence="1">
    <location>
        <begin position="4"/>
        <end position="122"/>
    </location>
</feature>
<dbReference type="CDD" id="cd06588">
    <property type="entry name" value="PhnB_like"/>
    <property type="match status" value="1"/>
</dbReference>
<name>A0A078MBI4_9STAP</name>
<gene>
    <name evidence="2" type="ORF">BN1048_02155</name>
</gene>
<evidence type="ECO:0000313" key="3">
    <source>
        <dbReference type="Proteomes" id="UP000044136"/>
    </source>
</evidence>